<reference evidence="1" key="1">
    <citation type="submission" date="2022-08" db="EMBL/GenBank/DDBJ databases">
        <authorList>
            <person name="Kallberg Y."/>
            <person name="Tangrot J."/>
            <person name="Rosling A."/>
        </authorList>
    </citation>
    <scope>NUCLEOTIDE SEQUENCE</scope>
    <source>
        <strain evidence="1">Wild A</strain>
    </source>
</reference>
<evidence type="ECO:0000313" key="2">
    <source>
        <dbReference type="Proteomes" id="UP001153678"/>
    </source>
</evidence>
<name>A0A9W4SXS7_9GLOM</name>
<dbReference type="AlphaFoldDB" id="A0A9W4SXS7"/>
<keyword evidence="2" id="KW-1185">Reference proteome</keyword>
<accession>A0A9W4SXS7</accession>
<evidence type="ECO:0000313" key="1">
    <source>
        <dbReference type="EMBL" id="CAI2185390.1"/>
    </source>
</evidence>
<feature type="non-terminal residue" evidence="1">
    <location>
        <position position="290"/>
    </location>
</feature>
<dbReference type="OrthoDB" id="2444340at2759"/>
<sequence length="290" mass="33112">HVMFDNLSNLRSHIKNTPRIKYLEIISVPFLLGLTCKENVEWLRGFISQHISSFFQLEKTLFHADYQRIIREGLPIVTDGWQRSNEIVQALGVKLMESQNQMNEMKNILKTTKNTDIFLELILNQPCVTCHDINPSTHKTKIKTNGLGICVTKTCILCSGESKYYNQRSEDDFSKCLASAGLVEGVNRKNCDLLANFSAEDALVTAYEKLQSNGQDILEVSFDYAWSHIRKTSQASGEIIFNEELEDGNRITIQEGNYDSNLQQMEHAILITIIEKISTILEKYNIKLNN</sequence>
<organism evidence="1 2">
    <name type="scientific">Funneliformis geosporum</name>
    <dbReference type="NCBI Taxonomy" id="1117311"/>
    <lineage>
        <taxon>Eukaryota</taxon>
        <taxon>Fungi</taxon>
        <taxon>Fungi incertae sedis</taxon>
        <taxon>Mucoromycota</taxon>
        <taxon>Glomeromycotina</taxon>
        <taxon>Glomeromycetes</taxon>
        <taxon>Glomerales</taxon>
        <taxon>Glomeraceae</taxon>
        <taxon>Funneliformis</taxon>
    </lineage>
</organism>
<gene>
    <name evidence="1" type="ORF">FWILDA_LOCUS12053</name>
</gene>
<proteinExistence type="predicted"/>
<protein>
    <submittedName>
        <fullName evidence="1">19470_t:CDS:1</fullName>
    </submittedName>
</protein>
<dbReference type="EMBL" id="CAMKVN010003702">
    <property type="protein sequence ID" value="CAI2185390.1"/>
    <property type="molecule type" value="Genomic_DNA"/>
</dbReference>
<dbReference type="Proteomes" id="UP001153678">
    <property type="component" value="Unassembled WGS sequence"/>
</dbReference>
<comment type="caution">
    <text evidence="1">The sequence shown here is derived from an EMBL/GenBank/DDBJ whole genome shotgun (WGS) entry which is preliminary data.</text>
</comment>